<proteinExistence type="inferred from homology"/>
<reference evidence="4" key="2">
    <citation type="submission" date="2019-02" db="EMBL/GenBank/DDBJ databases">
        <authorList>
            <person name="Chen S.-C."/>
            <person name="Chien H.-H."/>
            <person name="Lai M.-C."/>
        </authorList>
    </citation>
    <scope>NUCLEOTIDE SEQUENCE</scope>
    <source>
        <strain evidence="4">N2F9704</strain>
    </source>
</reference>
<gene>
    <name evidence="4" type="ORF">RJ40_00345</name>
</gene>
<dbReference type="InterPro" id="IPR043130">
    <property type="entry name" value="CDP-OH_PTrfase_TM_dom"/>
</dbReference>
<evidence type="ECO:0000313" key="4">
    <source>
        <dbReference type="EMBL" id="QSZ66058.1"/>
    </source>
</evidence>
<dbReference type="GO" id="GO:0008654">
    <property type="term" value="P:phospholipid biosynthetic process"/>
    <property type="evidence" value="ECO:0007669"/>
    <property type="project" value="InterPro"/>
</dbReference>
<organism evidence="4 5">
    <name type="scientific">Methanofollis aquaemaris</name>
    <dbReference type="NCBI Taxonomy" id="126734"/>
    <lineage>
        <taxon>Archaea</taxon>
        <taxon>Methanobacteriati</taxon>
        <taxon>Methanobacteriota</taxon>
        <taxon>Stenosarchaea group</taxon>
        <taxon>Methanomicrobia</taxon>
        <taxon>Methanomicrobiales</taxon>
        <taxon>Methanomicrobiaceae</taxon>
        <taxon>Methanofollis</taxon>
    </lineage>
</organism>
<dbReference type="Pfam" id="PF01066">
    <property type="entry name" value="CDP-OH_P_transf"/>
    <property type="match status" value="1"/>
</dbReference>
<sequence>MIDGWMRERTEGVLSRVAAVVGRSGVTPNVLTVAGFLVIAVAAVLIVSGRLVAAGVVLGFGGLFDALDGAVARVNGQASRFGAFFDSVLDRYAEAFLFGGLFLYFAGDRTAQALTFAALVGSLMVSYTRARAEGLGAECRVGLFTRLERVLVLIAGLLTGFLVPALWVLAVLTNFTAVQRMWHVWQVTREG</sequence>
<dbReference type="Proteomes" id="UP001042704">
    <property type="component" value="Chromosome"/>
</dbReference>
<keyword evidence="3" id="KW-0472">Membrane</keyword>
<accession>A0A8A3S0L4</accession>
<dbReference type="InterPro" id="IPR048254">
    <property type="entry name" value="CDP_ALCOHOL_P_TRANSF_CS"/>
</dbReference>
<comment type="similarity">
    <text evidence="2">Belongs to the CDP-alcohol phosphatidyltransferase class-I family.</text>
</comment>
<dbReference type="GO" id="GO:0016020">
    <property type="term" value="C:membrane"/>
    <property type="evidence" value="ECO:0007669"/>
    <property type="project" value="InterPro"/>
</dbReference>
<feature type="transmembrane region" description="Helical" evidence="3">
    <location>
        <begin position="150"/>
        <end position="172"/>
    </location>
</feature>
<keyword evidence="3" id="KW-1133">Transmembrane helix</keyword>
<evidence type="ECO:0000256" key="1">
    <source>
        <dbReference type="ARBA" id="ARBA00022679"/>
    </source>
</evidence>
<keyword evidence="5" id="KW-1185">Reference proteome</keyword>
<dbReference type="PROSITE" id="PS00379">
    <property type="entry name" value="CDP_ALCOHOL_P_TRANSF"/>
    <property type="match status" value="1"/>
</dbReference>
<dbReference type="InterPro" id="IPR000462">
    <property type="entry name" value="CDP-OH_P_trans"/>
</dbReference>
<evidence type="ECO:0000256" key="3">
    <source>
        <dbReference type="SAM" id="Phobius"/>
    </source>
</evidence>
<dbReference type="GO" id="GO:0016780">
    <property type="term" value="F:phosphotransferase activity, for other substituted phosphate groups"/>
    <property type="evidence" value="ECO:0007669"/>
    <property type="project" value="InterPro"/>
</dbReference>
<dbReference type="EMBL" id="CP036172">
    <property type="protein sequence ID" value="QSZ66058.1"/>
    <property type="molecule type" value="Genomic_DNA"/>
</dbReference>
<feature type="transmembrane region" description="Helical" evidence="3">
    <location>
        <begin position="88"/>
        <end position="107"/>
    </location>
</feature>
<reference evidence="4" key="1">
    <citation type="journal article" date="2001" name="Int. J. Syst. Evol. Microbiol.">
        <title>Methanofollis aquaemaris sp. nov., a methanogen isolated from an aquaculture fish pond.</title>
        <authorList>
            <person name="Lai M.C."/>
            <person name="Chen S.C."/>
        </authorList>
    </citation>
    <scope>NUCLEOTIDE SEQUENCE</scope>
    <source>
        <strain evidence="4">N2F9704</strain>
    </source>
</reference>
<evidence type="ECO:0000313" key="5">
    <source>
        <dbReference type="Proteomes" id="UP001042704"/>
    </source>
</evidence>
<protein>
    <submittedName>
        <fullName evidence="4">CDP-alcohol phosphatidyltransferase family protein</fullName>
    </submittedName>
</protein>
<evidence type="ECO:0000256" key="2">
    <source>
        <dbReference type="RuleBase" id="RU003750"/>
    </source>
</evidence>
<dbReference type="Gene3D" id="1.20.120.1760">
    <property type="match status" value="1"/>
</dbReference>
<name>A0A8A3S0L4_9EURY</name>
<dbReference type="KEGG" id="maqe:RJ40_00345"/>
<keyword evidence="3" id="KW-0812">Transmembrane</keyword>
<feature type="transmembrane region" description="Helical" evidence="3">
    <location>
        <begin position="34"/>
        <end position="67"/>
    </location>
</feature>
<keyword evidence="1 2" id="KW-0808">Transferase</keyword>
<dbReference type="AlphaFoldDB" id="A0A8A3S0L4"/>